<sequence>MMRFRKKGKLSPQYIGSFKILDCVGTVAYRLALPPSLSGVHPVFHMSMLKKYHENGDYIINWDSVSLDKDLQYEEELIAILDRDIRKLRTKGIKSVKV</sequence>
<dbReference type="InterPro" id="IPR056924">
    <property type="entry name" value="SH3_Tf2-1"/>
</dbReference>
<organism evidence="2 3">
    <name type="scientific">Solanum verrucosum</name>
    <dbReference type="NCBI Taxonomy" id="315347"/>
    <lineage>
        <taxon>Eukaryota</taxon>
        <taxon>Viridiplantae</taxon>
        <taxon>Streptophyta</taxon>
        <taxon>Embryophyta</taxon>
        <taxon>Tracheophyta</taxon>
        <taxon>Spermatophyta</taxon>
        <taxon>Magnoliopsida</taxon>
        <taxon>eudicotyledons</taxon>
        <taxon>Gunneridae</taxon>
        <taxon>Pentapetalae</taxon>
        <taxon>asterids</taxon>
        <taxon>lamiids</taxon>
        <taxon>Solanales</taxon>
        <taxon>Solanaceae</taxon>
        <taxon>Solanoideae</taxon>
        <taxon>Solaneae</taxon>
        <taxon>Solanum</taxon>
    </lineage>
</organism>
<proteinExistence type="predicted"/>
<dbReference type="AlphaFoldDB" id="A0AAF0UN17"/>
<evidence type="ECO:0000313" key="2">
    <source>
        <dbReference type="EMBL" id="WMV49420.1"/>
    </source>
</evidence>
<name>A0AAF0UN17_SOLVR</name>
<dbReference type="PANTHER" id="PTHR46148:SF60">
    <property type="entry name" value="CHROMO DOMAIN-CONTAINING PROTEIN"/>
    <property type="match status" value="1"/>
</dbReference>
<reference evidence="2" key="1">
    <citation type="submission" date="2023-08" db="EMBL/GenBank/DDBJ databases">
        <title>A de novo genome assembly of Solanum verrucosum Schlechtendal, a Mexican diploid species geographically isolated from the other diploid A-genome species in potato relatives.</title>
        <authorList>
            <person name="Hosaka K."/>
        </authorList>
    </citation>
    <scope>NUCLEOTIDE SEQUENCE</scope>
    <source>
        <tissue evidence="2">Young leaves</tissue>
    </source>
</reference>
<dbReference type="EMBL" id="CP133621">
    <property type="protein sequence ID" value="WMV49420.1"/>
    <property type="molecule type" value="Genomic_DNA"/>
</dbReference>
<dbReference type="PANTHER" id="PTHR46148">
    <property type="entry name" value="CHROMO DOMAIN-CONTAINING PROTEIN"/>
    <property type="match status" value="1"/>
</dbReference>
<gene>
    <name evidence="2" type="ORF">MTR67_042805</name>
</gene>
<keyword evidence="3" id="KW-1185">Reference proteome</keyword>
<evidence type="ECO:0000313" key="3">
    <source>
        <dbReference type="Proteomes" id="UP001234989"/>
    </source>
</evidence>
<feature type="domain" description="Tf2-1-like SH3-like" evidence="1">
    <location>
        <begin position="3"/>
        <end position="53"/>
    </location>
</feature>
<protein>
    <recommendedName>
        <fullName evidence="1">Tf2-1-like SH3-like domain-containing protein</fullName>
    </recommendedName>
</protein>
<dbReference type="Pfam" id="PF24626">
    <property type="entry name" value="SH3_Tf2-1"/>
    <property type="match status" value="1"/>
</dbReference>
<evidence type="ECO:0000259" key="1">
    <source>
        <dbReference type="Pfam" id="PF24626"/>
    </source>
</evidence>
<accession>A0AAF0UN17</accession>
<dbReference type="Proteomes" id="UP001234989">
    <property type="component" value="Chromosome 10"/>
</dbReference>